<sequence length="392" mass="44597">MSSEKAKGKRPANSPSPGSPSPSKRTVDDDISDDLSLHNADLSAPETDTASVIRTSPKTARQIKKTSFKPVQLRGKDWLKAEGQEAMLAAYIGFTNTSELRKFAISWVCLAAEEYFREPAKALRKKVPFMLLSKRNNRVKFEEVATAPDTVWSYKETDQDKQKNLQKQRIVAWCLLKMSSNVNVYNTNSADENEKQTKSEQAKFLERHAAEFGKRFGSSKAVNNGTTVNQSNFPPWMQTTDKKVHSGLGPIGSTFETDNLPPINVKLRWIREPWAPRNEGTEEAIQYAITKDIAIPLGDQLLPWDPRLCTKSYQFRDKIRRFMGCRQLGLNLQDLRLTFHNAVENFNYDQCAMRGSWDIFREYMSNPANSNFVFWVRLEPCLPFIKLGAVSV</sequence>
<dbReference type="AlphaFoldDB" id="A0A1V6Z7H9"/>
<name>A0A1V6Z7H9_PENNA</name>
<keyword evidence="3" id="KW-1185">Reference proteome</keyword>
<evidence type="ECO:0000313" key="2">
    <source>
        <dbReference type="EMBL" id="OQE95610.1"/>
    </source>
</evidence>
<feature type="compositionally biased region" description="Polar residues" evidence="1">
    <location>
        <begin position="46"/>
        <end position="59"/>
    </location>
</feature>
<reference evidence="3" key="1">
    <citation type="journal article" date="2017" name="Nat. Microbiol.">
        <title>Global analysis of biosynthetic gene clusters reveals vast potential of secondary metabolite production in Penicillium species.</title>
        <authorList>
            <person name="Nielsen J.C."/>
            <person name="Grijseels S."/>
            <person name="Prigent S."/>
            <person name="Ji B."/>
            <person name="Dainat J."/>
            <person name="Nielsen K.F."/>
            <person name="Frisvad J.C."/>
            <person name="Workman M."/>
            <person name="Nielsen J."/>
        </authorList>
    </citation>
    <scope>NUCLEOTIDE SEQUENCE [LARGE SCALE GENOMIC DNA]</scope>
    <source>
        <strain evidence="3">IBT 13039</strain>
    </source>
</reference>
<protein>
    <submittedName>
        <fullName evidence="2">Uncharacterized protein</fullName>
    </submittedName>
</protein>
<gene>
    <name evidence="2" type="ORF">PENNAL_c0002G03269</name>
</gene>
<evidence type="ECO:0000256" key="1">
    <source>
        <dbReference type="SAM" id="MobiDB-lite"/>
    </source>
</evidence>
<proteinExistence type="predicted"/>
<organism evidence="2 3">
    <name type="scientific">Penicillium nalgiovense</name>
    <dbReference type="NCBI Taxonomy" id="60175"/>
    <lineage>
        <taxon>Eukaryota</taxon>
        <taxon>Fungi</taxon>
        <taxon>Dikarya</taxon>
        <taxon>Ascomycota</taxon>
        <taxon>Pezizomycotina</taxon>
        <taxon>Eurotiomycetes</taxon>
        <taxon>Eurotiomycetidae</taxon>
        <taxon>Eurotiales</taxon>
        <taxon>Aspergillaceae</taxon>
        <taxon>Penicillium</taxon>
    </lineage>
</organism>
<accession>A0A1V6Z7H9</accession>
<evidence type="ECO:0000313" key="3">
    <source>
        <dbReference type="Proteomes" id="UP000191691"/>
    </source>
</evidence>
<dbReference type="EMBL" id="MOOB01000002">
    <property type="protein sequence ID" value="OQE95610.1"/>
    <property type="molecule type" value="Genomic_DNA"/>
</dbReference>
<feature type="region of interest" description="Disordered" evidence="1">
    <location>
        <begin position="1"/>
        <end position="63"/>
    </location>
</feature>
<comment type="caution">
    <text evidence="2">The sequence shown here is derived from an EMBL/GenBank/DDBJ whole genome shotgun (WGS) entry which is preliminary data.</text>
</comment>
<dbReference type="STRING" id="60175.A0A1V6Z7H9"/>
<dbReference type="Proteomes" id="UP000191691">
    <property type="component" value="Unassembled WGS sequence"/>
</dbReference>